<comment type="caution">
    <text evidence="8">The sequence shown here is derived from an EMBL/GenBank/DDBJ whole genome shotgun (WGS) entry which is preliminary data.</text>
</comment>
<evidence type="ECO:0000256" key="3">
    <source>
        <dbReference type="ARBA" id="ARBA00022692"/>
    </source>
</evidence>
<protein>
    <recommendedName>
        <fullName evidence="7">Type II secretion system protein GspF domain-containing protein</fullName>
    </recommendedName>
</protein>
<evidence type="ECO:0000256" key="4">
    <source>
        <dbReference type="ARBA" id="ARBA00022989"/>
    </source>
</evidence>
<dbReference type="PANTHER" id="PTHR35402:SF1">
    <property type="entry name" value="TYPE II SECRETION SYSTEM PROTEIN GSPF DOMAIN-CONTAINING PROTEIN"/>
    <property type="match status" value="1"/>
</dbReference>
<gene>
    <name evidence="8" type="ORF">Metus_0732</name>
</gene>
<keyword evidence="5 6" id="KW-0472">Membrane</keyword>
<keyword evidence="4 6" id="KW-1133">Transmembrane helix</keyword>
<feature type="domain" description="Type II secretion system protein GspF" evidence="7">
    <location>
        <begin position="85"/>
        <end position="201"/>
    </location>
</feature>
<comment type="subcellular location">
    <subcellularLocation>
        <location evidence="1">Cell membrane</location>
        <topology evidence="1">Multi-pass membrane protein</topology>
    </subcellularLocation>
</comment>
<feature type="transmembrane region" description="Helical" evidence="6">
    <location>
        <begin position="41"/>
        <end position="60"/>
    </location>
</feature>
<evidence type="ECO:0000256" key="2">
    <source>
        <dbReference type="ARBA" id="ARBA00022475"/>
    </source>
</evidence>
<dbReference type="InterPro" id="IPR056569">
    <property type="entry name" value="ArlJ-like"/>
</dbReference>
<sequence length="276" mass="30856">MPYTTKRKKQLVYALSLGLGFGIGIYGAWTLLFVNPRLGDYLIGAAIIAGLLPYSVLNFLENRWKRSIDKRIPELLEDIAEGQMTGLTFLRAIEASAMKNYGAVTDELKRILAHVKLGGTIEEGFMRFAERVGSRMVRRASGIMVETTRAGGDIARIIRSLAAYMRQIEEINLERKSTMKVYIYIVYIAFGVFVATVIILLNQFFWPMVGFGQTIFSPQADFETYRRIFYYMAMIQGVFGGIIAGKLGEGYLASGLKHSIIMVLATILVFVSIIVG</sequence>
<dbReference type="InterPro" id="IPR018076">
    <property type="entry name" value="T2SS_GspF_dom"/>
</dbReference>
<keyword evidence="2" id="KW-1003">Cell membrane</keyword>
<evidence type="ECO:0000256" key="1">
    <source>
        <dbReference type="ARBA" id="ARBA00004651"/>
    </source>
</evidence>
<accession>A0A3S3RF49</accession>
<dbReference type="GO" id="GO:0005886">
    <property type="term" value="C:plasma membrane"/>
    <property type="evidence" value="ECO:0007669"/>
    <property type="project" value="UniProtKB-SubCell"/>
</dbReference>
<dbReference type="AlphaFoldDB" id="A0A3S3RF49"/>
<dbReference type="EMBL" id="RXGA01000002">
    <property type="protein sequence ID" value="RWX73953.1"/>
    <property type="molecule type" value="Genomic_DNA"/>
</dbReference>
<dbReference type="Proteomes" id="UP000288215">
    <property type="component" value="Unassembled WGS sequence"/>
</dbReference>
<feature type="transmembrane region" description="Helical" evidence="6">
    <location>
        <begin position="181"/>
        <end position="208"/>
    </location>
</feature>
<evidence type="ECO:0000256" key="6">
    <source>
        <dbReference type="SAM" id="Phobius"/>
    </source>
</evidence>
<feature type="transmembrane region" description="Helical" evidence="6">
    <location>
        <begin position="228"/>
        <end position="247"/>
    </location>
</feature>
<proteinExistence type="predicted"/>
<keyword evidence="3 6" id="KW-0812">Transmembrane</keyword>
<feature type="transmembrane region" description="Helical" evidence="6">
    <location>
        <begin position="12"/>
        <end position="29"/>
    </location>
</feature>
<evidence type="ECO:0000259" key="7">
    <source>
        <dbReference type="Pfam" id="PF00482"/>
    </source>
</evidence>
<dbReference type="PANTHER" id="PTHR35402">
    <property type="entry name" value="INTEGRAL MEMBRANE PROTEIN-RELATED"/>
    <property type="match status" value="1"/>
</dbReference>
<dbReference type="Pfam" id="PF00482">
    <property type="entry name" value="T2SSF"/>
    <property type="match status" value="1"/>
</dbReference>
<name>A0A3S3RF49_METS7</name>
<evidence type="ECO:0000256" key="5">
    <source>
        <dbReference type="ARBA" id="ARBA00023136"/>
    </source>
</evidence>
<evidence type="ECO:0000313" key="9">
    <source>
        <dbReference type="Proteomes" id="UP000288215"/>
    </source>
</evidence>
<reference evidence="8 9" key="1">
    <citation type="submission" date="2018-12" db="EMBL/GenBank/DDBJ databases">
        <title>The complete genome of the methanogenic archaea of the candidate phylum Verstraetearchaeota, obtained from the metagenome of underground thermal water.</title>
        <authorList>
            <person name="Kadnikov V.V."/>
            <person name="Mardanov A.V."/>
            <person name="Beletsky A.V."/>
            <person name="Karnachuk O.V."/>
            <person name="Ravin N.V."/>
        </authorList>
    </citation>
    <scope>NUCLEOTIDE SEQUENCE [LARGE SCALE GENOMIC DNA]</scope>
    <source>
        <strain evidence="8">Ch88</strain>
    </source>
</reference>
<feature type="transmembrane region" description="Helical" evidence="6">
    <location>
        <begin position="259"/>
        <end position="275"/>
    </location>
</feature>
<organism evidence="8 9">
    <name type="scientific">Methanosuratincola subterraneus</name>
    <dbReference type="NCBI Taxonomy" id="2593994"/>
    <lineage>
        <taxon>Archaea</taxon>
        <taxon>Thermoproteota</taxon>
        <taxon>Methanosuratincolia</taxon>
        <taxon>Candidatus Methanomethylicales</taxon>
        <taxon>Candidatus Methanomethylicaceae</taxon>
        <taxon>Candidatus Methanosuratincola (ex Vanwonterghem et al. 2016)</taxon>
    </lineage>
</organism>
<evidence type="ECO:0000313" key="8">
    <source>
        <dbReference type="EMBL" id="RWX73953.1"/>
    </source>
</evidence>